<evidence type="ECO:0000256" key="1">
    <source>
        <dbReference type="SAM" id="Phobius"/>
    </source>
</evidence>
<reference evidence="2 3" key="1">
    <citation type="submission" date="2012-01" db="EMBL/GenBank/DDBJ databases">
        <title>The Genome Sequence of Treponema denticola SP33.</title>
        <authorList>
            <consortium name="The Broad Institute Genome Sequencing Platform"/>
            <person name="Earl A."/>
            <person name="Ward D."/>
            <person name="Feldgarden M."/>
            <person name="Gevers D."/>
            <person name="Blanton J.M."/>
            <person name="Fenno C.J."/>
            <person name="Baranova O.V."/>
            <person name="Mathney J."/>
            <person name="Dewhirst F.E."/>
            <person name="Izard J."/>
            <person name="Young S.K."/>
            <person name="Zeng Q."/>
            <person name="Gargeya S."/>
            <person name="Fitzgerald M."/>
            <person name="Haas B."/>
            <person name="Abouelleil A."/>
            <person name="Alvarado L."/>
            <person name="Arachchi H.M."/>
            <person name="Berlin A."/>
            <person name="Chapman S.B."/>
            <person name="Gearin G."/>
            <person name="Goldberg J."/>
            <person name="Griggs A."/>
            <person name="Gujja S."/>
            <person name="Hansen M."/>
            <person name="Heiman D."/>
            <person name="Howarth C."/>
            <person name="Larimer J."/>
            <person name="Lui A."/>
            <person name="MacDonald P.J.P."/>
            <person name="McCowen C."/>
            <person name="Montmayeur A."/>
            <person name="Murphy C."/>
            <person name="Neiman D."/>
            <person name="Pearson M."/>
            <person name="Priest M."/>
            <person name="Roberts A."/>
            <person name="Saif S."/>
            <person name="Shea T."/>
            <person name="Sisk P."/>
            <person name="Stolte C."/>
            <person name="Sykes S."/>
            <person name="Wortman J."/>
            <person name="Nusbaum C."/>
            <person name="Birren B."/>
        </authorList>
    </citation>
    <scope>NUCLEOTIDE SEQUENCE [LARGE SCALE GENOMIC DNA]</scope>
    <source>
        <strain evidence="2 3">SP33</strain>
    </source>
</reference>
<dbReference type="PANTHER" id="PTHR36434:SF1">
    <property type="entry name" value="MEMBRANE PROTEASE YUGP-RELATED"/>
    <property type="match status" value="1"/>
</dbReference>
<evidence type="ECO:0008006" key="4">
    <source>
        <dbReference type="Google" id="ProtNLM"/>
    </source>
</evidence>
<dbReference type="EMBL" id="AGDZ01000022">
    <property type="protein sequence ID" value="EMB24035.1"/>
    <property type="molecule type" value="Genomic_DNA"/>
</dbReference>
<organism evidence="2 3">
    <name type="scientific">Treponema denticola SP33</name>
    <dbReference type="NCBI Taxonomy" id="999437"/>
    <lineage>
        <taxon>Bacteria</taxon>
        <taxon>Pseudomonadati</taxon>
        <taxon>Spirochaetota</taxon>
        <taxon>Spirochaetia</taxon>
        <taxon>Spirochaetales</taxon>
        <taxon>Treponemataceae</taxon>
        <taxon>Treponema</taxon>
    </lineage>
</organism>
<gene>
    <name evidence="2" type="ORF">HMPREF9733_01484</name>
</gene>
<dbReference type="Pfam" id="PF04298">
    <property type="entry name" value="Zn_peptidase_2"/>
    <property type="match status" value="1"/>
</dbReference>
<name>M2B3R7_TREDN</name>
<evidence type="ECO:0000313" key="3">
    <source>
        <dbReference type="Proteomes" id="UP000016183"/>
    </source>
</evidence>
<dbReference type="PANTHER" id="PTHR36434">
    <property type="entry name" value="MEMBRANE PROTEASE YUGP-RELATED"/>
    <property type="match status" value="1"/>
</dbReference>
<keyword evidence="1" id="KW-0472">Membrane</keyword>
<dbReference type="OrthoDB" id="9784298at2"/>
<dbReference type="AlphaFoldDB" id="M2B3R7"/>
<sequence length="226" mass="24722">MYFDYYYLVLVVPTLLLSLYAQFKVKSAFSKYSQVQTIRKISGKEAAVLLLRSNSISDVSIQRVGGSLSDHYDPSHKVLRLSEPVYDKTSIAAVGVAAHETGHAIQDKEKYAPLVLRSTLVPVANIGSSAGPYLALAGIIFRMNLLLNIGIILFACAVLFYLVTLPVEIDASRRALKVLEHNAVLSQEELKGAKKVLSAAALTYVASALTAMANLLRLILISRDRR</sequence>
<dbReference type="InterPro" id="IPR007395">
    <property type="entry name" value="Zn_peptidase_2"/>
</dbReference>
<feature type="transmembrane region" description="Helical" evidence="1">
    <location>
        <begin position="6"/>
        <end position="23"/>
    </location>
</feature>
<keyword evidence="1" id="KW-1133">Transmembrane helix</keyword>
<dbReference type="PATRIC" id="fig|999437.3.peg.1529"/>
<protein>
    <recommendedName>
        <fullName evidence="4">Zn-dependent protease</fullName>
    </recommendedName>
</protein>
<dbReference type="HOGENOM" id="CLU_084406_0_0_12"/>
<evidence type="ECO:0000313" key="2">
    <source>
        <dbReference type="EMBL" id="EMB24035.1"/>
    </source>
</evidence>
<accession>M2B3R7</accession>
<proteinExistence type="predicted"/>
<comment type="caution">
    <text evidence="2">The sequence shown here is derived from an EMBL/GenBank/DDBJ whole genome shotgun (WGS) entry which is preliminary data.</text>
</comment>
<keyword evidence="1" id="KW-0812">Transmembrane</keyword>
<dbReference type="RefSeq" id="WP_010695613.1">
    <property type="nucleotide sequence ID" value="NZ_KB442453.1"/>
</dbReference>
<feature type="transmembrane region" description="Helical" evidence="1">
    <location>
        <begin position="145"/>
        <end position="163"/>
    </location>
</feature>
<feature type="transmembrane region" description="Helical" evidence="1">
    <location>
        <begin position="196"/>
        <end position="220"/>
    </location>
</feature>
<dbReference type="Proteomes" id="UP000016183">
    <property type="component" value="Unassembled WGS sequence"/>
</dbReference>